<reference evidence="1 2" key="1">
    <citation type="journal article" date="2022" name="Plant J.">
        <title>Chromosome-level genome of Camellia lanceoleosa provides a valuable resource for understanding genome evolution and self-incompatibility.</title>
        <authorList>
            <person name="Gong W."/>
            <person name="Xiao S."/>
            <person name="Wang L."/>
            <person name="Liao Z."/>
            <person name="Chang Y."/>
            <person name="Mo W."/>
            <person name="Hu G."/>
            <person name="Li W."/>
            <person name="Zhao G."/>
            <person name="Zhu H."/>
            <person name="Hu X."/>
            <person name="Ji K."/>
            <person name="Xiang X."/>
            <person name="Song Q."/>
            <person name="Yuan D."/>
            <person name="Jin S."/>
            <person name="Zhang L."/>
        </authorList>
    </citation>
    <scope>NUCLEOTIDE SEQUENCE [LARGE SCALE GENOMIC DNA]</scope>
    <source>
        <strain evidence="1">SQ_2022a</strain>
    </source>
</reference>
<comment type="caution">
    <text evidence="1">The sequence shown here is derived from an EMBL/GenBank/DDBJ whole genome shotgun (WGS) entry which is preliminary data.</text>
</comment>
<evidence type="ECO:0000313" key="2">
    <source>
        <dbReference type="Proteomes" id="UP001060215"/>
    </source>
</evidence>
<dbReference type="EMBL" id="CM045763">
    <property type="protein sequence ID" value="KAI8020936.1"/>
    <property type="molecule type" value="Genomic_DNA"/>
</dbReference>
<proteinExistence type="predicted"/>
<protein>
    <submittedName>
        <fullName evidence="1">Uncharacterized protein</fullName>
    </submittedName>
</protein>
<accession>A0ACC0I9F0</accession>
<dbReference type="Proteomes" id="UP001060215">
    <property type="component" value="Chromosome 6"/>
</dbReference>
<evidence type="ECO:0000313" key="1">
    <source>
        <dbReference type="EMBL" id="KAI8020936.1"/>
    </source>
</evidence>
<sequence length="454" mass="50386">MKMEFKFRAIDEQASTYLPPPSSSSSSISYFTEQALRAGYSGPDFGRPAEFFRNPNDVREAIQRELEKQRIREEIVAGEIARKRLLEAEVRREMLMEREMALRGAERFSLFSGSAAVSAMQFEPRLSLLHQSDGRSLEERLALSLEDRLGYQARRGNGGFGTFSFQHNAEPKISEVKTPSEVSKEKIIFLGKPEESFSGAKRKAVTPPVSGASELPSIGGSNKKLKEEWSCALCHVSATSEQGLNEHLQGRKHKAREAGLRALRTGKNYAIGLFPKKSAKPAIQIIETIDNKISELLPVNKTGEKLLQKKSKAEDVKQSNNLALQVISKDTNGSSNHKSGKFSGQKMQKSGDHKKKYKFWCEMCKIGAHSEKVMNDHRKGKKHVGRLQELNKSAAAQTEKALEKEKEDPKVVVKDEKEEEMRDNVDGAAVGDDVAVENPGAVAEGMQLVVASID</sequence>
<name>A0ACC0I9F0_9ERIC</name>
<keyword evidence="2" id="KW-1185">Reference proteome</keyword>
<organism evidence="1 2">
    <name type="scientific">Camellia lanceoleosa</name>
    <dbReference type="NCBI Taxonomy" id="1840588"/>
    <lineage>
        <taxon>Eukaryota</taxon>
        <taxon>Viridiplantae</taxon>
        <taxon>Streptophyta</taxon>
        <taxon>Embryophyta</taxon>
        <taxon>Tracheophyta</taxon>
        <taxon>Spermatophyta</taxon>
        <taxon>Magnoliopsida</taxon>
        <taxon>eudicotyledons</taxon>
        <taxon>Gunneridae</taxon>
        <taxon>Pentapetalae</taxon>
        <taxon>asterids</taxon>
        <taxon>Ericales</taxon>
        <taxon>Theaceae</taxon>
        <taxon>Camellia</taxon>
    </lineage>
</organism>
<gene>
    <name evidence="1" type="ORF">LOK49_LG03G03637</name>
</gene>